<reference evidence="2" key="1">
    <citation type="submission" date="2020-02" db="EMBL/GenBank/DDBJ databases">
        <authorList>
            <person name="Meier V. D."/>
        </authorList>
    </citation>
    <scope>NUCLEOTIDE SEQUENCE</scope>
    <source>
        <strain evidence="2">AVDCRST_MAG56</strain>
    </source>
</reference>
<feature type="chain" id="PRO_5026881758" description="DUF2911 domain-containing protein" evidence="1">
    <location>
        <begin position="21"/>
        <end position="164"/>
    </location>
</feature>
<name>A0A6J4KUX4_9SPHI</name>
<proteinExistence type="predicted"/>
<dbReference type="EMBL" id="CADCTQ010000546">
    <property type="protein sequence ID" value="CAA9316049.1"/>
    <property type="molecule type" value="Genomic_DNA"/>
</dbReference>
<accession>A0A6J4KUX4</accession>
<dbReference type="AlphaFoldDB" id="A0A6J4KUX4"/>
<dbReference type="Pfam" id="PF11138">
    <property type="entry name" value="DUF2911"/>
    <property type="match status" value="1"/>
</dbReference>
<gene>
    <name evidence="2" type="ORF">AVDCRST_MAG56-6686</name>
</gene>
<dbReference type="InterPro" id="IPR021314">
    <property type="entry name" value="DUF2911"/>
</dbReference>
<keyword evidence="1" id="KW-0732">Signal</keyword>
<feature type="signal peptide" evidence="1">
    <location>
        <begin position="1"/>
        <end position="20"/>
    </location>
</feature>
<sequence>MKKISISLLPLLAVVCVSLGQNPSSPRVTAESKNVKVEYGQPSKRGRVIFGELLPYGEVWRTGANQATEITFAKDGTFGGKPVKKGTYTLFTIPAAREWTIILNSQLGQFGAFEYDQHKSKNVLEVLVASRKTQAVVEKLSIRPSDTALVIEWDTTSVSIPMKF</sequence>
<organism evidence="2">
    <name type="scientific">uncultured Cytophagales bacterium</name>
    <dbReference type="NCBI Taxonomy" id="158755"/>
    <lineage>
        <taxon>Bacteria</taxon>
        <taxon>Pseudomonadati</taxon>
        <taxon>Bacteroidota</taxon>
        <taxon>Sphingobacteriia</taxon>
        <taxon>Sphingobacteriales</taxon>
        <taxon>environmental samples</taxon>
    </lineage>
</organism>
<protein>
    <recommendedName>
        <fullName evidence="3">DUF2911 domain-containing protein</fullName>
    </recommendedName>
</protein>
<evidence type="ECO:0000256" key="1">
    <source>
        <dbReference type="SAM" id="SignalP"/>
    </source>
</evidence>
<evidence type="ECO:0000313" key="2">
    <source>
        <dbReference type="EMBL" id="CAA9316049.1"/>
    </source>
</evidence>
<evidence type="ECO:0008006" key="3">
    <source>
        <dbReference type="Google" id="ProtNLM"/>
    </source>
</evidence>